<dbReference type="Proteomes" id="UP000290900">
    <property type="component" value="Unassembled WGS sequence"/>
</dbReference>
<protein>
    <submittedName>
        <fullName evidence="2">DEKNAAC105277</fullName>
    </submittedName>
</protein>
<dbReference type="CDD" id="cd02440">
    <property type="entry name" value="AdoMet_MTases"/>
    <property type="match status" value="1"/>
</dbReference>
<keyword evidence="3" id="KW-1185">Reference proteome</keyword>
<dbReference type="GO" id="GO:0016740">
    <property type="term" value="F:transferase activity"/>
    <property type="evidence" value="ECO:0007669"/>
    <property type="project" value="UniProtKB-KW"/>
</dbReference>
<dbReference type="OrthoDB" id="3647at2759"/>
<name>A0A448YSU0_BRENA</name>
<organism evidence="2 3">
    <name type="scientific">Brettanomyces naardenensis</name>
    <name type="common">Yeast</name>
    <dbReference type="NCBI Taxonomy" id="13370"/>
    <lineage>
        <taxon>Eukaryota</taxon>
        <taxon>Fungi</taxon>
        <taxon>Dikarya</taxon>
        <taxon>Ascomycota</taxon>
        <taxon>Saccharomycotina</taxon>
        <taxon>Pichiomycetes</taxon>
        <taxon>Pichiales</taxon>
        <taxon>Pichiaceae</taxon>
        <taxon>Brettanomyces</taxon>
    </lineage>
</organism>
<accession>A0A448YSU0</accession>
<keyword evidence="1" id="KW-0808">Transferase</keyword>
<dbReference type="PANTHER" id="PTHR43861">
    <property type="entry name" value="TRANS-ACONITATE 2-METHYLTRANSFERASE-RELATED"/>
    <property type="match status" value="1"/>
</dbReference>
<dbReference type="Gene3D" id="3.40.50.150">
    <property type="entry name" value="Vaccinia Virus protein VP39"/>
    <property type="match status" value="1"/>
</dbReference>
<gene>
    <name evidence="2" type="ORF">BRENAR_LOCUS4689</name>
</gene>
<dbReference type="AlphaFoldDB" id="A0A448YSU0"/>
<dbReference type="SUPFAM" id="SSF53335">
    <property type="entry name" value="S-adenosyl-L-methionine-dependent methyltransferases"/>
    <property type="match status" value="1"/>
</dbReference>
<dbReference type="InParanoid" id="A0A448YSU0"/>
<reference evidence="2 3" key="1">
    <citation type="submission" date="2018-12" db="EMBL/GenBank/DDBJ databases">
        <authorList>
            <person name="Tiukova I."/>
            <person name="Dainat J."/>
        </authorList>
    </citation>
    <scope>NUCLEOTIDE SEQUENCE [LARGE SCALE GENOMIC DNA]</scope>
</reference>
<dbReference type="Pfam" id="PF13489">
    <property type="entry name" value="Methyltransf_23"/>
    <property type="match status" value="1"/>
</dbReference>
<dbReference type="InterPro" id="IPR029063">
    <property type="entry name" value="SAM-dependent_MTases_sf"/>
</dbReference>
<evidence type="ECO:0000313" key="3">
    <source>
        <dbReference type="Proteomes" id="UP000290900"/>
    </source>
</evidence>
<evidence type="ECO:0000256" key="1">
    <source>
        <dbReference type="ARBA" id="ARBA00022679"/>
    </source>
</evidence>
<evidence type="ECO:0000313" key="2">
    <source>
        <dbReference type="EMBL" id="VEU23960.1"/>
    </source>
</evidence>
<dbReference type="PANTHER" id="PTHR43861:SF3">
    <property type="entry name" value="PUTATIVE (AFU_ORTHOLOGUE AFUA_2G14390)-RELATED"/>
    <property type="match status" value="1"/>
</dbReference>
<proteinExistence type="predicted"/>
<dbReference type="STRING" id="13370.A0A448YSU0"/>
<dbReference type="EMBL" id="CAACVR010000067">
    <property type="protein sequence ID" value="VEU23960.1"/>
    <property type="molecule type" value="Genomic_DNA"/>
</dbReference>
<sequence length="275" mass="30348">MSRQHFNELNQKAWNKDSVGKFENPEFIALSRLSVLKYLSIDGTHSPSEYRLADVNSAKPKDINNDIWSKTPLKILDFACGAGNVSLALIDLLPNDFTITGLDISNDIVEVYNEKIPSKYGHALGLDLMADDFGGFKEKDFDIAVCTMSLHHIPDIGLLAERIAGTLKVGGWFLVMDFDGHSPHTEQDAKEKGIAHHSLNAEMISKCFTEAGLGKVIVERGFKYVFGGADPSWPHGSGHEGKNASEHGNDHHIHLENLTLCVVAGQKTRDDYHVI</sequence>